<dbReference type="InterPro" id="IPR050661">
    <property type="entry name" value="BglG_antiterminators"/>
</dbReference>
<dbReference type="PROSITE" id="PS51094">
    <property type="entry name" value="PTS_EIIA_TYPE_2"/>
    <property type="match status" value="1"/>
</dbReference>
<accession>A0A841C725</accession>
<dbReference type="Proteomes" id="UP000562464">
    <property type="component" value="Unassembled WGS sequence"/>
</dbReference>
<dbReference type="EMBL" id="JACHHV010000015">
    <property type="protein sequence ID" value="MBB5888144.1"/>
    <property type="molecule type" value="Genomic_DNA"/>
</dbReference>
<dbReference type="InterPro" id="IPR013196">
    <property type="entry name" value="HTH_11"/>
</dbReference>
<dbReference type="Gene3D" id="1.10.1790.10">
    <property type="entry name" value="PRD domain"/>
    <property type="match status" value="1"/>
</dbReference>
<dbReference type="InterPro" id="IPR011608">
    <property type="entry name" value="PRD"/>
</dbReference>
<evidence type="ECO:0000313" key="4">
    <source>
        <dbReference type="EMBL" id="MBB5888144.1"/>
    </source>
</evidence>
<dbReference type="RefSeq" id="WP_183539922.1">
    <property type="nucleotide sequence ID" value="NZ_JACHHV010000015.1"/>
</dbReference>
<protein>
    <submittedName>
        <fullName evidence="4">Lichenan operon transcriptional antiterminator</fullName>
    </submittedName>
</protein>
<dbReference type="Pfam" id="PF00874">
    <property type="entry name" value="PRD"/>
    <property type="match status" value="1"/>
</dbReference>
<dbReference type="PROSITE" id="PS51372">
    <property type="entry name" value="PRD_2"/>
    <property type="match status" value="1"/>
</dbReference>
<name>A0A841C725_9LACT</name>
<feature type="domain" description="PTS EIIA type-2" evidence="2">
    <location>
        <begin position="470"/>
        <end position="610"/>
    </location>
</feature>
<dbReference type="SUPFAM" id="SSF63520">
    <property type="entry name" value="PTS-regulatory domain, PRD"/>
    <property type="match status" value="1"/>
</dbReference>
<dbReference type="Pfam" id="PF00359">
    <property type="entry name" value="PTS_EIIA_2"/>
    <property type="match status" value="1"/>
</dbReference>
<dbReference type="Pfam" id="PF08279">
    <property type="entry name" value="HTH_11"/>
    <property type="match status" value="1"/>
</dbReference>
<dbReference type="AlphaFoldDB" id="A0A841C725"/>
<gene>
    <name evidence="4" type="ORF">HNQ37_001036</name>
</gene>
<sequence>MKKIEIFFEYLKKQPIGKFISSAKLAEILSVTDRTIRNYVVQTNKYYPDLIETDRNGYRFNHEKDVSREKINVSAVDGRRFSLLRLLLQKGEEGVDLFDIAEELKVSEATIRSDMSFLQVLAQNYQLVIRQHDFFYFIRGEDEHKRALIASMIRKSSNSTLSLECEMQKFLGEISLVKLKDYCKKIFARFGFKTNKYFEQNFILHLIILLNQKDTLEISNFKSPSLEMINEISSWIYENYKLEISQKGKYELALLCDGELSHNKAEVDSYVEQEISAVLNQALKELSDVFLIDFTDQLFLTRLLLHMQNLYNRIKENKVKRNLSAINIKMQYPVLFDMAVYLSSIIARDLKIKIAEDEIAFLALHIGSFLVEQKNNSNKIRTFLSVSNYLDHIDKMKNLIENRFGDEILIVPNNENIELEISIEEPSIRNAEQVKVHEFLNGRDFDMIQNGIKHVKQQRYLQFLEGLLPKLIQEDANLELESSLSKIEAFRKIGDWFISHSYTEEDYCEKLLEREQMSPTTFASGVSIPHAIKYETKKTGLLIIRPKDEFFWDEHKVILVIALAVSSGDSFDFNRIFPRMVECLVDEYHVKYLKESRSQTEFIQRLIAMMTADGYYE</sequence>
<dbReference type="InterPro" id="IPR016152">
    <property type="entry name" value="PTrfase/Anion_transptr"/>
</dbReference>
<organism evidence="4 5">
    <name type="scientific">Lactovum miscens</name>
    <dbReference type="NCBI Taxonomy" id="190387"/>
    <lineage>
        <taxon>Bacteria</taxon>
        <taxon>Bacillati</taxon>
        <taxon>Bacillota</taxon>
        <taxon>Bacilli</taxon>
        <taxon>Lactobacillales</taxon>
        <taxon>Streptococcaceae</taxon>
        <taxon>Lactovum</taxon>
    </lineage>
</organism>
<dbReference type="InterPro" id="IPR002178">
    <property type="entry name" value="PTS_EIIA_type-2_dom"/>
</dbReference>
<keyword evidence="1" id="KW-0677">Repeat</keyword>
<comment type="caution">
    <text evidence="4">The sequence shown here is derived from an EMBL/GenBank/DDBJ whole genome shotgun (WGS) entry which is preliminary data.</text>
</comment>
<evidence type="ECO:0000313" key="5">
    <source>
        <dbReference type="Proteomes" id="UP000562464"/>
    </source>
</evidence>
<dbReference type="InterPro" id="IPR036388">
    <property type="entry name" value="WH-like_DNA-bd_sf"/>
</dbReference>
<feature type="domain" description="PRD" evidence="3">
    <location>
        <begin position="266"/>
        <end position="376"/>
    </location>
</feature>
<dbReference type="Gene3D" id="1.10.10.10">
    <property type="entry name" value="Winged helix-like DNA-binding domain superfamily/Winged helix DNA-binding domain"/>
    <property type="match status" value="2"/>
</dbReference>
<dbReference type="SUPFAM" id="SSF55804">
    <property type="entry name" value="Phoshotransferase/anion transport protein"/>
    <property type="match status" value="1"/>
</dbReference>
<dbReference type="InterPro" id="IPR036634">
    <property type="entry name" value="PRD_sf"/>
</dbReference>
<dbReference type="PANTHER" id="PTHR30185:SF12">
    <property type="entry name" value="TRANSCRIPTIONAL REGULATOR MANR"/>
    <property type="match status" value="1"/>
</dbReference>
<keyword evidence="5" id="KW-1185">Reference proteome</keyword>
<reference evidence="4 5" key="1">
    <citation type="submission" date="2020-08" db="EMBL/GenBank/DDBJ databases">
        <title>Genomic Encyclopedia of Type Strains, Phase IV (KMG-IV): sequencing the most valuable type-strain genomes for metagenomic binning, comparative biology and taxonomic classification.</title>
        <authorList>
            <person name="Goeker M."/>
        </authorList>
    </citation>
    <scope>NUCLEOTIDE SEQUENCE [LARGE SCALE GENOMIC DNA]</scope>
    <source>
        <strain evidence="4 5">DSM 14925</strain>
    </source>
</reference>
<proteinExistence type="predicted"/>
<evidence type="ECO:0000259" key="3">
    <source>
        <dbReference type="PROSITE" id="PS51372"/>
    </source>
</evidence>
<dbReference type="GO" id="GO:0006355">
    <property type="term" value="P:regulation of DNA-templated transcription"/>
    <property type="evidence" value="ECO:0007669"/>
    <property type="project" value="InterPro"/>
</dbReference>
<dbReference type="Gene3D" id="3.40.930.10">
    <property type="entry name" value="Mannitol-specific EII, Chain A"/>
    <property type="match status" value="1"/>
</dbReference>
<dbReference type="PANTHER" id="PTHR30185">
    <property type="entry name" value="CRYPTIC BETA-GLUCOSIDE BGL OPERON ANTITERMINATOR"/>
    <property type="match status" value="1"/>
</dbReference>
<evidence type="ECO:0000259" key="2">
    <source>
        <dbReference type="PROSITE" id="PS51094"/>
    </source>
</evidence>
<evidence type="ECO:0000256" key="1">
    <source>
        <dbReference type="ARBA" id="ARBA00022737"/>
    </source>
</evidence>